<sequence length="728" mass="80533">MGLPDLDLGSRTYRLPRDPLVSDVLNPCFAEAYRVRGQFAYFTSHVLGQVSAGLTAFLAREDEPPPIEFVVSPWLSDQDAAAVLEAAADPRRVLEDVLRMGLLRAPRSLTVDAVEEHTLRCFAWLLASNRLRLDIAVVPGGRFHEKTWEFSDRERAEGHNGHVVYVAGSANATRQALRVNSESMSVFPSWVAGTEGHVGPLRESFSDVFEGRSVPLYPMSDALLNEWIETWKSDFEPTEEDLERAARKVGDLWLIADPVAKIEVPHVSASDGEPFIPEWLNWTRPPYEHQREAVLAWEAAGRRGVMEMATGAGKTWTALVSAVRAHYETEGPTLLTIAVPFTPLLHQWAEDCSRFGIDAALPTASSGSRLGKFSQLNELISELTLGARSFGCVIVTHHLLGDPEFDALVQDAADLGVATMLVGDEVHRLGATRFISDPPEGFAKRLGLSATPSRQYDVEGTTQMYGYFGDTVFEYGLDQAIGSCLVEYDYYVEVVRLNWDEVEEFNELTRKIGAAYRPNATFSENPAYAAAVRRRRAFLDTAAGKLPALARALERYGPSPLSHTLIYSSARESSQLGEVQDLLDGRNVSNARITYQETPNLHLVQEIVERFRAGEIAVLNAMKVLDEGFNIPEITTAFLFSSTGTEREWTQRRGRVLRMAPGKGRATIVDFVVLPPADAEPTPAAQRYIDGELVRIEAFARFAANQHADDGAARVITQLLRESTGGQR</sequence>
<dbReference type="PROSITE" id="PS51194">
    <property type="entry name" value="HELICASE_CTER"/>
    <property type="match status" value="1"/>
</dbReference>
<dbReference type="SUPFAM" id="SSF52540">
    <property type="entry name" value="P-loop containing nucleoside triphosphate hydrolases"/>
    <property type="match status" value="1"/>
</dbReference>
<dbReference type="RefSeq" id="WP_165403846.1">
    <property type="nucleotide sequence ID" value="NZ_BMHA01000015.1"/>
</dbReference>
<dbReference type="Pfam" id="PF00271">
    <property type="entry name" value="Helicase_C"/>
    <property type="match status" value="1"/>
</dbReference>
<organism evidence="3 4">
    <name type="scientific">Egicoccus halophilus</name>
    <dbReference type="NCBI Taxonomy" id="1670830"/>
    <lineage>
        <taxon>Bacteria</taxon>
        <taxon>Bacillati</taxon>
        <taxon>Actinomycetota</taxon>
        <taxon>Nitriliruptoria</taxon>
        <taxon>Egicoccales</taxon>
        <taxon>Egicoccaceae</taxon>
        <taxon>Egicoccus</taxon>
    </lineage>
</organism>
<dbReference type="GO" id="GO:0005524">
    <property type="term" value="F:ATP binding"/>
    <property type="evidence" value="ECO:0007669"/>
    <property type="project" value="InterPro"/>
</dbReference>
<feature type="domain" description="Helicase ATP-binding" evidence="1">
    <location>
        <begin position="295"/>
        <end position="470"/>
    </location>
</feature>
<dbReference type="PANTHER" id="PTHR47396">
    <property type="entry name" value="TYPE I RESTRICTION ENZYME ECOKI R PROTEIN"/>
    <property type="match status" value="1"/>
</dbReference>
<evidence type="ECO:0000313" key="4">
    <source>
        <dbReference type="Proteomes" id="UP000650511"/>
    </source>
</evidence>
<dbReference type="InterPro" id="IPR014001">
    <property type="entry name" value="Helicase_ATP-bd"/>
</dbReference>
<comment type="caution">
    <text evidence="3">The sequence shown here is derived from an EMBL/GenBank/DDBJ whole genome shotgun (WGS) entry which is preliminary data.</text>
</comment>
<keyword evidence="4" id="KW-1185">Reference proteome</keyword>
<dbReference type="PANTHER" id="PTHR47396:SF1">
    <property type="entry name" value="ATP-DEPENDENT HELICASE IRC3-RELATED"/>
    <property type="match status" value="1"/>
</dbReference>
<dbReference type="Proteomes" id="UP000650511">
    <property type="component" value="Unassembled WGS sequence"/>
</dbReference>
<reference evidence="3" key="2">
    <citation type="submission" date="2020-09" db="EMBL/GenBank/DDBJ databases">
        <authorList>
            <person name="Sun Q."/>
            <person name="Zhou Y."/>
        </authorList>
    </citation>
    <scope>NUCLEOTIDE SEQUENCE</scope>
    <source>
        <strain evidence="3">CGMCC 1.14988</strain>
    </source>
</reference>
<proteinExistence type="predicted"/>
<dbReference type="InterPro" id="IPR006935">
    <property type="entry name" value="Helicase/UvrB_N"/>
</dbReference>
<protein>
    <submittedName>
        <fullName evidence="3">DNA-repair protein</fullName>
    </submittedName>
</protein>
<feature type="domain" description="Helicase C-terminal" evidence="2">
    <location>
        <begin position="545"/>
        <end position="710"/>
    </location>
</feature>
<dbReference type="InterPro" id="IPR027417">
    <property type="entry name" value="P-loop_NTPase"/>
</dbReference>
<dbReference type="GO" id="GO:0003677">
    <property type="term" value="F:DNA binding"/>
    <property type="evidence" value="ECO:0007669"/>
    <property type="project" value="InterPro"/>
</dbReference>
<dbReference type="GO" id="GO:0005829">
    <property type="term" value="C:cytosol"/>
    <property type="evidence" value="ECO:0007669"/>
    <property type="project" value="TreeGrafter"/>
</dbReference>
<dbReference type="InterPro" id="IPR050742">
    <property type="entry name" value="Helicase_Restrict-Modif_Enz"/>
</dbReference>
<evidence type="ECO:0000259" key="1">
    <source>
        <dbReference type="PROSITE" id="PS51192"/>
    </source>
</evidence>
<gene>
    <name evidence="3" type="ORF">GCM10011354_33680</name>
</gene>
<dbReference type="Gene3D" id="3.40.50.300">
    <property type="entry name" value="P-loop containing nucleotide triphosphate hydrolases"/>
    <property type="match status" value="2"/>
</dbReference>
<dbReference type="GO" id="GO:0016787">
    <property type="term" value="F:hydrolase activity"/>
    <property type="evidence" value="ECO:0007669"/>
    <property type="project" value="InterPro"/>
</dbReference>
<dbReference type="Pfam" id="PF04851">
    <property type="entry name" value="ResIII"/>
    <property type="match status" value="1"/>
</dbReference>
<reference evidence="3" key="1">
    <citation type="journal article" date="2014" name="Int. J. Syst. Evol. Microbiol.">
        <title>Complete genome sequence of Corynebacterium casei LMG S-19264T (=DSM 44701T), isolated from a smear-ripened cheese.</title>
        <authorList>
            <consortium name="US DOE Joint Genome Institute (JGI-PGF)"/>
            <person name="Walter F."/>
            <person name="Albersmeier A."/>
            <person name="Kalinowski J."/>
            <person name="Ruckert C."/>
        </authorList>
    </citation>
    <scope>NUCLEOTIDE SEQUENCE</scope>
    <source>
        <strain evidence="3">CGMCC 1.14988</strain>
    </source>
</reference>
<dbReference type="InterPro" id="IPR001650">
    <property type="entry name" value="Helicase_C-like"/>
</dbReference>
<evidence type="ECO:0000313" key="3">
    <source>
        <dbReference type="EMBL" id="GGI09359.1"/>
    </source>
</evidence>
<evidence type="ECO:0000259" key="2">
    <source>
        <dbReference type="PROSITE" id="PS51194"/>
    </source>
</evidence>
<name>A0A8J3AAZ4_9ACTN</name>
<dbReference type="EMBL" id="BMHA01000015">
    <property type="protein sequence ID" value="GGI09359.1"/>
    <property type="molecule type" value="Genomic_DNA"/>
</dbReference>
<dbReference type="PROSITE" id="PS51192">
    <property type="entry name" value="HELICASE_ATP_BIND_1"/>
    <property type="match status" value="1"/>
</dbReference>
<dbReference type="SMART" id="SM00487">
    <property type="entry name" value="DEXDc"/>
    <property type="match status" value="1"/>
</dbReference>
<accession>A0A8J3AAZ4</accession>
<dbReference type="AlphaFoldDB" id="A0A8J3AAZ4"/>